<accession>A0A9N8WI03</accession>
<dbReference type="Pfam" id="PF03372">
    <property type="entry name" value="Exo_endo_phos"/>
    <property type="match status" value="1"/>
</dbReference>
<dbReference type="PANTHER" id="PTHR12121">
    <property type="entry name" value="CARBON CATABOLITE REPRESSOR PROTEIN 4"/>
    <property type="match status" value="1"/>
</dbReference>
<evidence type="ECO:0000313" key="11">
    <source>
        <dbReference type="EMBL" id="CAG8487862.1"/>
    </source>
</evidence>
<keyword evidence="6" id="KW-0833">Ubl conjugation pathway</keyword>
<sequence length="746" mass="86512">MDYWIGRTICLKCGRIKNDTLKMTFKCTHKHTICKQCINKHIEDALKNIKDEIIIKCIIFGCNKQLTYGDMKRVANEENFRIYDEESFKRAIEKFEDFRWCMHLCGTGQIHLGDENSPIMTCWGCEKKTCFKHKVRWHEGKTCKEYDETLSEAESATRHFLDQNTKTCPKCKIIISKDEYKVLCPSSMLTQEHCERTLFPIGKNTSIVMESTTSQNLPESIKTENTQGTNVQQENPIPQVKKRERAAKKEKLEQKRRSKEERKANPTQQVQEIIVDPFLRQMIPITENPLDVELTDREKITIMTYNILAQSLCRRELYPDSHESLKWKYRRPRLIKEILYYDPDVACFQEMDESNYRNTFKPEFERAGYELLYFKSEPKSHGCCIIWKRSKFTKLKDLKIEFDKLEVSTMPTNCVGLIVSLECIKASRQNSVDQGETKSGIIIGTTHLYWRPQCMYERARQSLLLYENLIKLNEEFGFVTFLAGGQYIHLFTAFAPVAIYLVLVEFNSFCFLDFNSSPETSAYRLMVQRESALTKQDIENLKNSMRYFDGKKDDLDGKVPSPSTVDNEACRESDRTSLTDDCPSSSVVVPAETSSPFPPCEPSLSDLFSRFSILPRCTSLYSKYYHIKDPDNTFLMEPKYTNYGLYFKGTVDYIFHIHSCLQNDDYPDETKNEKNIEKINSNANESLADDDKGNFTRKAKKTRNQEIKVSSILRMPTEEEIGTSSTSLYDDARGVKCSSSQHDSTA</sequence>
<dbReference type="GO" id="GO:0006139">
    <property type="term" value="P:nucleobase-containing compound metabolic process"/>
    <property type="evidence" value="ECO:0007669"/>
    <property type="project" value="UniProtKB-ARBA"/>
</dbReference>
<dbReference type="InterPro" id="IPR044066">
    <property type="entry name" value="TRIAD_supradom"/>
</dbReference>
<organism evidence="11 12">
    <name type="scientific">Acaulospora morrowiae</name>
    <dbReference type="NCBI Taxonomy" id="94023"/>
    <lineage>
        <taxon>Eukaryota</taxon>
        <taxon>Fungi</taxon>
        <taxon>Fungi incertae sedis</taxon>
        <taxon>Mucoromycota</taxon>
        <taxon>Glomeromycotina</taxon>
        <taxon>Glomeromycetes</taxon>
        <taxon>Diversisporales</taxon>
        <taxon>Acaulosporaceae</taxon>
        <taxon>Acaulospora</taxon>
    </lineage>
</organism>
<dbReference type="PANTHER" id="PTHR12121:SF45">
    <property type="entry name" value="NOCTURNIN"/>
    <property type="match status" value="1"/>
</dbReference>
<feature type="compositionally biased region" description="Polar residues" evidence="9">
    <location>
        <begin position="737"/>
        <end position="746"/>
    </location>
</feature>
<evidence type="ECO:0000256" key="7">
    <source>
        <dbReference type="ARBA" id="ARBA00022801"/>
    </source>
</evidence>
<evidence type="ECO:0000256" key="1">
    <source>
        <dbReference type="ARBA" id="ARBA00010774"/>
    </source>
</evidence>
<dbReference type="InterPro" id="IPR002867">
    <property type="entry name" value="IBR_dom"/>
</dbReference>
<dbReference type="GO" id="GO:0000175">
    <property type="term" value="F:3'-5'-RNA exonuclease activity"/>
    <property type="evidence" value="ECO:0007669"/>
    <property type="project" value="TreeGrafter"/>
</dbReference>
<dbReference type="GO" id="GO:0016740">
    <property type="term" value="F:transferase activity"/>
    <property type="evidence" value="ECO:0007669"/>
    <property type="project" value="UniProtKB-KW"/>
</dbReference>
<keyword evidence="5" id="KW-0863">Zinc-finger</keyword>
<reference evidence="11" key="1">
    <citation type="submission" date="2021-06" db="EMBL/GenBank/DDBJ databases">
        <authorList>
            <person name="Kallberg Y."/>
            <person name="Tangrot J."/>
            <person name="Rosling A."/>
        </authorList>
    </citation>
    <scope>NUCLEOTIDE SEQUENCE</scope>
    <source>
        <strain evidence="11">CL551</strain>
    </source>
</reference>
<dbReference type="PROSITE" id="PS51873">
    <property type="entry name" value="TRIAD"/>
    <property type="match status" value="1"/>
</dbReference>
<evidence type="ECO:0000256" key="3">
    <source>
        <dbReference type="ARBA" id="ARBA00022723"/>
    </source>
</evidence>
<keyword evidence="7" id="KW-0378">Hydrolase</keyword>
<dbReference type="AlphaFoldDB" id="A0A9N8WI03"/>
<dbReference type="InterPro" id="IPR050410">
    <property type="entry name" value="CCR4/nocturin_mRNA_transcr"/>
</dbReference>
<keyword evidence="2" id="KW-0808">Transferase</keyword>
<dbReference type="SUPFAM" id="SSF56219">
    <property type="entry name" value="DNase I-like"/>
    <property type="match status" value="1"/>
</dbReference>
<evidence type="ECO:0000256" key="4">
    <source>
        <dbReference type="ARBA" id="ARBA00022737"/>
    </source>
</evidence>
<dbReference type="InterPro" id="IPR036691">
    <property type="entry name" value="Endo/exonu/phosph_ase_sf"/>
</dbReference>
<dbReference type="Gene3D" id="3.60.10.10">
    <property type="entry name" value="Endonuclease/exonuclease/phosphatase"/>
    <property type="match status" value="1"/>
</dbReference>
<feature type="compositionally biased region" description="Basic and acidic residues" evidence="9">
    <location>
        <begin position="247"/>
        <end position="264"/>
    </location>
</feature>
<protein>
    <submittedName>
        <fullName evidence="11">3259_t:CDS:1</fullName>
    </submittedName>
</protein>
<feature type="region of interest" description="Disordered" evidence="9">
    <location>
        <begin position="211"/>
        <end position="268"/>
    </location>
</feature>
<feature type="region of interest" description="Disordered" evidence="9">
    <location>
        <begin position="559"/>
        <end position="578"/>
    </location>
</feature>
<evidence type="ECO:0000256" key="2">
    <source>
        <dbReference type="ARBA" id="ARBA00022679"/>
    </source>
</evidence>
<keyword evidence="4" id="KW-0677">Repeat</keyword>
<evidence type="ECO:0000313" key="12">
    <source>
        <dbReference type="Proteomes" id="UP000789342"/>
    </source>
</evidence>
<evidence type="ECO:0000256" key="5">
    <source>
        <dbReference type="ARBA" id="ARBA00022771"/>
    </source>
</evidence>
<dbReference type="Proteomes" id="UP000789342">
    <property type="component" value="Unassembled WGS sequence"/>
</dbReference>
<dbReference type="SUPFAM" id="SSF57850">
    <property type="entry name" value="RING/U-box"/>
    <property type="match status" value="1"/>
</dbReference>
<evidence type="ECO:0000256" key="9">
    <source>
        <dbReference type="SAM" id="MobiDB-lite"/>
    </source>
</evidence>
<dbReference type="OrthoDB" id="428734at2759"/>
<feature type="compositionally biased region" description="Basic and acidic residues" evidence="9">
    <location>
        <begin position="568"/>
        <end position="578"/>
    </location>
</feature>
<dbReference type="CDD" id="cd20335">
    <property type="entry name" value="BRcat_RBR"/>
    <property type="match status" value="1"/>
</dbReference>
<dbReference type="Pfam" id="PF01485">
    <property type="entry name" value="IBR"/>
    <property type="match status" value="1"/>
</dbReference>
<feature type="region of interest" description="Disordered" evidence="9">
    <location>
        <begin position="707"/>
        <end position="746"/>
    </location>
</feature>
<dbReference type="InterPro" id="IPR005135">
    <property type="entry name" value="Endo/exonuclease/phosphatase"/>
</dbReference>
<comment type="caution">
    <text evidence="11">The sequence shown here is derived from an EMBL/GenBank/DDBJ whole genome shotgun (WGS) entry which is preliminary data.</text>
</comment>
<evidence type="ECO:0000256" key="6">
    <source>
        <dbReference type="ARBA" id="ARBA00022786"/>
    </source>
</evidence>
<evidence type="ECO:0000256" key="8">
    <source>
        <dbReference type="ARBA" id="ARBA00022833"/>
    </source>
</evidence>
<evidence type="ECO:0000259" key="10">
    <source>
        <dbReference type="PROSITE" id="PS51873"/>
    </source>
</evidence>
<feature type="domain" description="RING-type" evidence="10">
    <location>
        <begin position="6"/>
        <end position="220"/>
    </location>
</feature>
<proteinExistence type="inferred from homology"/>
<name>A0A9N8WI03_9GLOM</name>
<keyword evidence="8" id="KW-0862">Zinc</keyword>
<comment type="similarity">
    <text evidence="1">Belongs to the CCR4/nocturin family.</text>
</comment>
<dbReference type="GO" id="GO:0008270">
    <property type="term" value="F:zinc ion binding"/>
    <property type="evidence" value="ECO:0007669"/>
    <property type="project" value="UniProtKB-KW"/>
</dbReference>
<keyword evidence="12" id="KW-1185">Reference proteome</keyword>
<dbReference type="EMBL" id="CAJVPV010001140">
    <property type="protein sequence ID" value="CAG8487862.1"/>
    <property type="molecule type" value="Genomic_DNA"/>
</dbReference>
<keyword evidence="3" id="KW-0479">Metal-binding</keyword>
<gene>
    <name evidence="11" type="ORF">AMORRO_LOCUS2633</name>
</gene>
<feature type="compositionally biased region" description="Polar residues" evidence="9">
    <location>
        <begin position="211"/>
        <end position="236"/>
    </location>
</feature>